<keyword evidence="4" id="KW-0597">Phosphoprotein</keyword>
<dbReference type="GO" id="GO:0035097">
    <property type="term" value="C:histone methyltransferase complex"/>
    <property type="evidence" value="ECO:0007669"/>
    <property type="project" value="TreeGrafter"/>
</dbReference>
<keyword evidence="3" id="KW-0678">Repressor</keyword>
<keyword evidence="9" id="KW-0539">Nucleus</keyword>
<dbReference type="InterPro" id="IPR007747">
    <property type="entry name" value="Menin"/>
</dbReference>
<dbReference type="GO" id="GO:0045786">
    <property type="term" value="P:negative regulation of cell cycle"/>
    <property type="evidence" value="ECO:0007669"/>
    <property type="project" value="TreeGrafter"/>
</dbReference>
<evidence type="ECO:0000256" key="6">
    <source>
        <dbReference type="ARBA" id="ARBA00023015"/>
    </source>
</evidence>
<comment type="caution">
    <text evidence="11">The sequence shown here is derived from an EMBL/GenBank/DDBJ whole genome shotgun (WGS) entry which is preliminary data.</text>
</comment>
<keyword evidence="12" id="KW-1185">Reference proteome</keyword>
<dbReference type="OrthoDB" id="5962932at2759"/>
<dbReference type="GO" id="GO:0006357">
    <property type="term" value="P:regulation of transcription by RNA polymerase II"/>
    <property type="evidence" value="ECO:0007669"/>
    <property type="project" value="TreeGrafter"/>
</dbReference>
<sequence>MGCRPTTAINVGRMYGRTGAFTTNQQQGMGKRNMDALSEEEKRLFPLKTVTSVVSLFESILKRTTEPDLALLSIIVGCIENTLTCNQQILSGAKSTVLTTTVDETSEKPLAIPPVRKEDDFPEIEWPIVEALYVKFRAVIKSSVDVTQYGCPEFATRELVKRVSDVIWNTLTRSYYKDRAHLQSLYSYLTGNKLDCFGVALAVVAGCQVLGFNDVRLALSEDHAWVIFGLEGKETAEVTWHGKGNEDKRGQPVDAGIQARSWLYVSGNPVICSRFTEVASLVSSINPSITATTDSLEVASMQQSLLWVLYDTGHLTRYPMALGNLADLEELSPTPGRCHCGQLFSQAIEVARRCYGNSHVYPYTYQGGYFYRNRMYKEALESWANAADAIRSYNYSREDEEIYKEFLEIANELIPFVMKVEGSGHSARSILKDSECFAHLLRFYDGICQWEEGSCTPVLHIGWAKPLVNTISKFDSQVRRHVVISCSEVAEEDTPVTKPPEGKAEFHRENLDANANQVVLPWPLAKEQEKEERLVDSHVGDKTADQKAWLGSTVLAALTDLCGRTVLSPAFFLGPDTKTGSYTQAIHSLNISGTAASTDSPVKIVNKPKLYLRSHKMAGLKDLLLSEKLNTHAISLQLTAQSQVQLGGRKLRGEEAKDAKQEGRDANLSRPKRTRKE</sequence>
<dbReference type="Pfam" id="PF05053">
    <property type="entry name" value="Menin"/>
    <property type="match status" value="2"/>
</dbReference>
<keyword evidence="7" id="KW-0238">DNA-binding</keyword>
<evidence type="ECO:0000256" key="2">
    <source>
        <dbReference type="ARBA" id="ARBA00021162"/>
    </source>
</evidence>
<dbReference type="PANTHER" id="PTHR12693">
    <property type="entry name" value="MENIN"/>
    <property type="match status" value="1"/>
</dbReference>
<comment type="subcellular location">
    <subcellularLocation>
        <location evidence="1">Nucleus</location>
    </subcellularLocation>
</comment>
<dbReference type="AlphaFoldDB" id="A0A0N8A7E9"/>
<dbReference type="EMBL" id="LRGB01000243">
    <property type="protein sequence ID" value="KZS20236.1"/>
    <property type="molecule type" value="Genomic_DNA"/>
</dbReference>
<evidence type="ECO:0000256" key="8">
    <source>
        <dbReference type="ARBA" id="ARBA00023163"/>
    </source>
</evidence>
<dbReference type="Proteomes" id="UP000076858">
    <property type="component" value="Unassembled WGS sequence"/>
</dbReference>
<keyword evidence="5" id="KW-0156">Chromatin regulator</keyword>
<dbReference type="PANTHER" id="PTHR12693:SF3">
    <property type="entry name" value="MENIN"/>
    <property type="match status" value="1"/>
</dbReference>
<evidence type="ECO:0000256" key="3">
    <source>
        <dbReference type="ARBA" id="ARBA00022491"/>
    </source>
</evidence>
<dbReference type="GO" id="GO:0000785">
    <property type="term" value="C:chromatin"/>
    <property type="evidence" value="ECO:0007669"/>
    <property type="project" value="TreeGrafter"/>
</dbReference>
<dbReference type="GO" id="GO:0006325">
    <property type="term" value="P:chromatin organization"/>
    <property type="evidence" value="ECO:0007669"/>
    <property type="project" value="UniProtKB-KW"/>
</dbReference>
<evidence type="ECO:0000256" key="1">
    <source>
        <dbReference type="ARBA" id="ARBA00004123"/>
    </source>
</evidence>
<feature type="compositionally biased region" description="Basic and acidic residues" evidence="10">
    <location>
        <begin position="651"/>
        <end position="667"/>
    </location>
</feature>
<gene>
    <name evidence="11" type="ORF">APZ42_013207</name>
</gene>
<evidence type="ECO:0000256" key="5">
    <source>
        <dbReference type="ARBA" id="ARBA00022853"/>
    </source>
</evidence>
<evidence type="ECO:0000256" key="4">
    <source>
        <dbReference type="ARBA" id="ARBA00022553"/>
    </source>
</evidence>
<dbReference type="CDD" id="cd14456">
    <property type="entry name" value="Menin"/>
    <property type="match status" value="1"/>
</dbReference>
<dbReference type="STRING" id="35525.A0A0N8A7E9"/>
<name>A0A0N8A7E9_9CRUS</name>
<dbReference type="GO" id="GO:0000403">
    <property type="term" value="F:Y-form DNA binding"/>
    <property type="evidence" value="ECO:0007669"/>
    <property type="project" value="TreeGrafter"/>
</dbReference>
<evidence type="ECO:0000313" key="12">
    <source>
        <dbReference type="Proteomes" id="UP000076858"/>
    </source>
</evidence>
<proteinExistence type="predicted"/>
<feature type="region of interest" description="Disordered" evidence="10">
    <location>
        <begin position="649"/>
        <end position="677"/>
    </location>
</feature>
<protein>
    <recommendedName>
        <fullName evidence="2">Menin</fullName>
    </recommendedName>
</protein>
<evidence type="ECO:0000256" key="10">
    <source>
        <dbReference type="SAM" id="MobiDB-lite"/>
    </source>
</evidence>
<dbReference type="GO" id="GO:0008285">
    <property type="term" value="P:negative regulation of cell population proliferation"/>
    <property type="evidence" value="ECO:0007669"/>
    <property type="project" value="TreeGrafter"/>
</dbReference>
<keyword evidence="6" id="KW-0805">Transcription regulation</keyword>
<reference evidence="11 12" key="1">
    <citation type="submission" date="2016-03" db="EMBL/GenBank/DDBJ databases">
        <title>EvidentialGene: Evidence-directed Construction of Genes on Genomes.</title>
        <authorList>
            <person name="Gilbert D.G."/>
            <person name="Choi J.-H."/>
            <person name="Mockaitis K."/>
            <person name="Colbourne J."/>
            <person name="Pfrender M."/>
        </authorList>
    </citation>
    <scope>NUCLEOTIDE SEQUENCE [LARGE SCALE GENOMIC DNA]</scope>
    <source>
        <strain evidence="11 12">Xinb3</strain>
        <tissue evidence="11">Complete organism</tissue>
    </source>
</reference>
<keyword evidence="8" id="KW-0804">Transcription</keyword>
<accession>A0A0N8A7E9</accession>
<dbReference type="GO" id="GO:0003682">
    <property type="term" value="F:chromatin binding"/>
    <property type="evidence" value="ECO:0007669"/>
    <property type="project" value="TreeGrafter"/>
</dbReference>
<evidence type="ECO:0000256" key="7">
    <source>
        <dbReference type="ARBA" id="ARBA00023125"/>
    </source>
</evidence>
<evidence type="ECO:0000256" key="9">
    <source>
        <dbReference type="ARBA" id="ARBA00023242"/>
    </source>
</evidence>
<organism evidence="11 12">
    <name type="scientific">Daphnia magna</name>
    <dbReference type="NCBI Taxonomy" id="35525"/>
    <lineage>
        <taxon>Eukaryota</taxon>
        <taxon>Metazoa</taxon>
        <taxon>Ecdysozoa</taxon>
        <taxon>Arthropoda</taxon>
        <taxon>Crustacea</taxon>
        <taxon>Branchiopoda</taxon>
        <taxon>Diplostraca</taxon>
        <taxon>Cladocera</taxon>
        <taxon>Anomopoda</taxon>
        <taxon>Daphniidae</taxon>
        <taxon>Daphnia</taxon>
    </lineage>
</organism>
<dbReference type="GO" id="GO:0000976">
    <property type="term" value="F:transcription cis-regulatory region binding"/>
    <property type="evidence" value="ECO:0007669"/>
    <property type="project" value="TreeGrafter"/>
</dbReference>
<evidence type="ECO:0000313" key="11">
    <source>
        <dbReference type="EMBL" id="KZS20236.1"/>
    </source>
</evidence>